<dbReference type="EMBL" id="VBOT01000134">
    <property type="protein sequence ID" value="TMQ48755.1"/>
    <property type="molecule type" value="Genomic_DNA"/>
</dbReference>
<accession>A0A538SBK4</accession>
<dbReference type="SUPFAM" id="SSF53335">
    <property type="entry name" value="S-adenosyl-L-methionine-dependent methyltransferases"/>
    <property type="match status" value="1"/>
</dbReference>
<protein>
    <submittedName>
        <fullName evidence="2">Class I SAM-dependent methyltransferase</fullName>
    </submittedName>
</protein>
<dbReference type="AlphaFoldDB" id="A0A538SBK4"/>
<dbReference type="PANTHER" id="PTHR43861">
    <property type="entry name" value="TRANS-ACONITATE 2-METHYLTRANSFERASE-RELATED"/>
    <property type="match status" value="1"/>
</dbReference>
<dbReference type="GO" id="GO:0032259">
    <property type="term" value="P:methylation"/>
    <property type="evidence" value="ECO:0007669"/>
    <property type="project" value="UniProtKB-KW"/>
</dbReference>
<name>A0A538SBK4_UNCEI</name>
<feature type="domain" description="Methyltransferase type 12" evidence="1">
    <location>
        <begin position="96"/>
        <end position="193"/>
    </location>
</feature>
<dbReference type="InterPro" id="IPR013217">
    <property type="entry name" value="Methyltransf_12"/>
</dbReference>
<dbReference type="Pfam" id="PF08242">
    <property type="entry name" value="Methyltransf_12"/>
    <property type="match status" value="1"/>
</dbReference>
<evidence type="ECO:0000313" key="2">
    <source>
        <dbReference type="EMBL" id="TMQ48755.1"/>
    </source>
</evidence>
<sequence>MTVTVHDMAPRPPRGPARESFERFVRWTIEEELPAAPGFIPPGEREAFQAYYRNLPAAGDEPALARYLRGMWRGEAGWTARWIAARLERFPDVRVLDAGSGFGTYSMLYAAIGAEVIGVDLRPDRLSAAARRLAFHAARSGQALPVRYERADLTRRWERGYDLVWVYNALSHIDPLEEFLAAVRAHLRPGGVLVVGDINGSNPAHLKKLESVRTAVHQEYVAPDGERHAYAVERPFPPGELRQIMVRAGFRVLHHELYWGGLGVVPDALYAGLLAPLQRQWWLGGSSARRQLMVATPAASVSPGLTLVRRG</sequence>
<dbReference type="Proteomes" id="UP000320184">
    <property type="component" value="Unassembled WGS sequence"/>
</dbReference>
<evidence type="ECO:0000259" key="1">
    <source>
        <dbReference type="Pfam" id="PF08242"/>
    </source>
</evidence>
<keyword evidence="2" id="KW-0808">Transferase</keyword>
<gene>
    <name evidence="2" type="ORF">E6K73_11220</name>
</gene>
<reference evidence="2 3" key="1">
    <citation type="journal article" date="2019" name="Nat. Microbiol.">
        <title>Mediterranean grassland soil C-N compound turnover is dependent on rainfall and depth, and is mediated by genomically divergent microorganisms.</title>
        <authorList>
            <person name="Diamond S."/>
            <person name="Andeer P.F."/>
            <person name="Li Z."/>
            <person name="Crits-Christoph A."/>
            <person name="Burstein D."/>
            <person name="Anantharaman K."/>
            <person name="Lane K.R."/>
            <person name="Thomas B.C."/>
            <person name="Pan C."/>
            <person name="Northen T.R."/>
            <person name="Banfield J.F."/>
        </authorList>
    </citation>
    <scope>NUCLEOTIDE SEQUENCE [LARGE SCALE GENOMIC DNA]</scope>
    <source>
        <strain evidence="2">WS_3</strain>
    </source>
</reference>
<dbReference type="GO" id="GO:0008168">
    <property type="term" value="F:methyltransferase activity"/>
    <property type="evidence" value="ECO:0007669"/>
    <property type="project" value="UniProtKB-KW"/>
</dbReference>
<evidence type="ECO:0000313" key="3">
    <source>
        <dbReference type="Proteomes" id="UP000320184"/>
    </source>
</evidence>
<comment type="caution">
    <text evidence="2">The sequence shown here is derived from an EMBL/GenBank/DDBJ whole genome shotgun (WGS) entry which is preliminary data.</text>
</comment>
<organism evidence="2 3">
    <name type="scientific">Eiseniibacteriota bacterium</name>
    <dbReference type="NCBI Taxonomy" id="2212470"/>
    <lineage>
        <taxon>Bacteria</taxon>
        <taxon>Candidatus Eiseniibacteriota</taxon>
    </lineage>
</organism>
<dbReference type="CDD" id="cd02440">
    <property type="entry name" value="AdoMet_MTases"/>
    <property type="match status" value="1"/>
</dbReference>
<proteinExistence type="predicted"/>
<dbReference type="Gene3D" id="3.40.50.150">
    <property type="entry name" value="Vaccinia Virus protein VP39"/>
    <property type="match status" value="1"/>
</dbReference>
<keyword evidence="2" id="KW-0489">Methyltransferase</keyword>
<dbReference type="InterPro" id="IPR029063">
    <property type="entry name" value="SAM-dependent_MTases_sf"/>
</dbReference>